<comment type="caution">
    <text evidence="1">The sequence shown here is derived from an EMBL/GenBank/DDBJ whole genome shotgun (WGS) entry which is preliminary data.</text>
</comment>
<name>A0ABT1MFH3_9BACT</name>
<gene>
    <name evidence="1" type="ORF">NMU02_04700</name>
</gene>
<dbReference type="Proteomes" id="UP001205603">
    <property type="component" value="Unassembled WGS sequence"/>
</dbReference>
<organism evidence="1 2">
    <name type="scientific">Coprobacter tertius</name>
    <dbReference type="NCBI Taxonomy" id="2944915"/>
    <lineage>
        <taxon>Bacteria</taxon>
        <taxon>Pseudomonadati</taxon>
        <taxon>Bacteroidota</taxon>
        <taxon>Bacteroidia</taxon>
        <taxon>Bacteroidales</taxon>
        <taxon>Barnesiellaceae</taxon>
        <taxon>Coprobacter</taxon>
    </lineage>
</organism>
<proteinExistence type="predicted"/>
<protein>
    <submittedName>
        <fullName evidence="1">Uncharacterized protein</fullName>
    </submittedName>
</protein>
<reference evidence="1 2" key="1">
    <citation type="submission" date="2022-07" db="EMBL/GenBank/DDBJ databases">
        <title>Fecal culturing of patients with breast cancer.</title>
        <authorList>
            <person name="Teng N.M.Y."/>
            <person name="Kiu R."/>
            <person name="Evans R."/>
            <person name="Baker D.J."/>
            <person name="Zenner C."/>
            <person name="Robinson S.D."/>
            <person name="Hall L.J."/>
        </authorList>
    </citation>
    <scope>NUCLEOTIDE SEQUENCE [LARGE SCALE GENOMIC DNA]</scope>
    <source>
        <strain evidence="1 2">LH1063</strain>
    </source>
</reference>
<sequence>MTNLKIILEIIRHEMTNRADICLFLEPYTGMWKAYAQSAVNLKGLMPTLEYEKSELVFSDVSFCLPGVTVTIEQLDNRGLIQFCTLVSDNYIRLCVRN</sequence>
<dbReference type="EMBL" id="JANDHW010000003">
    <property type="protein sequence ID" value="MCP9611387.1"/>
    <property type="molecule type" value="Genomic_DNA"/>
</dbReference>
<dbReference type="RefSeq" id="WP_255026126.1">
    <property type="nucleotide sequence ID" value="NZ_JANDHW010000003.1"/>
</dbReference>
<keyword evidence="2" id="KW-1185">Reference proteome</keyword>
<accession>A0ABT1MFH3</accession>
<evidence type="ECO:0000313" key="1">
    <source>
        <dbReference type="EMBL" id="MCP9611387.1"/>
    </source>
</evidence>
<evidence type="ECO:0000313" key="2">
    <source>
        <dbReference type="Proteomes" id="UP001205603"/>
    </source>
</evidence>